<keyword evidence="1" id="KW-0812">Transmembrane</keyword>
<keyword evidence="1" id="KW-0472">Membrane</keyword>
<dbReference type="InterPro" id="IPR058581">
    <property type="entry name" value="TM_HPP"/>
</dbReference>
<reference evidence="3" key="1">
    <citation type="submission" date="2024-06" db="EMBL/GenBank/DDBJ databases">
        <title>Caulobacter inopinatus, sp. nov.</title>
        <authorList>
            <person name="Donachie S.P."/>
        </authorList>
    </citation>
    <scope>NUCLEOTIDE SEQUENCE</scope>
    <source>
        <strain evidence="3">73W</strain>
    </source>
</reference>
<feature type="domain" description="HPP transmembrane region" evidence="2">
    <location>
        <begin position="2"/>
        <end position="144"/>
    </location>
</feature>
<accession>A0AB39KPJ4</accession>
<sequence length="273" mass="28612">MAGIILIGVAARLLMGEGLSYSPLLALPIGASAVLVFAVSASPLAQPRGVIGGNLVSALIGVACGFLIPLPLLSAGVAVGLAIWVMMRLRCLHPPGGAMALGGALLARHDLASSLHYVALTFICSVLMVLCGWLWVNRTGKTYPHRAPPPAPVSGFSMIDIDRALSRYGELLDVSAEDLAVLFADVERRAHDRLHGRLTCGEVMNSAAEATQGAILVEEATPVETLLPILSGGEGREAAVTTSDGEVVGRITQTDLLRVLYRAHLVETLDAKR</sequence>
<name>A0AB39KPJ4_9CAUL</name>
<proteinExistence type="predicted"/>
<dbReference type="PANTHER" id="PTHR33741:SF5">
    <property type="entry name" value="TRANSMEMBRANE PROTEIN DDB_G0269096-RELATED"/>
    <property type="match status" value="1"/>
</dbReference>
<feature type="transmembrane region" description="Helical" evidence="1">
    <location>
        <begin position="115"/>
        <end position="136"/>
    </location>
</feature>
<dbReference type="InterPro" id="IPR046342">
    <property type="entry name" value="CBS_dom_sf"/>
</dbReference>
<dbReference type="Gene3D" id="3.10.580.10">
    <property type="entry name" value="CBS-domain"/>
    <property type="match status" value="1"/>
</dbReference>
<evidence type="ECO:0000256" key="1">
    <source>
        <dbReference type="SAM" id="Phobius"/>
    </source>
</evidence>
<dbReference type="AlphaFoldDB" id="A0AB39KPJ4"/>
<feature type="transmembrane region" description="Helical" evidence="1">
    <location>
        <begin position="57"/>
        <end position="85"/>
    </location>
</feature>
<evidence type="ECO:0000313" key="3">
    <source>
        <dbReference type="EMBL" id="XDO95574.1"/>
    </source>
</evidence>
<dbReference type="Pfam" id="PF04982">
    <property type="entry name" value="TM_HPP"/>
    <property type="match status" value="1"/>
</dbReference>
<dbReference type="PANTHER" id="PTHR33741">
    <property type="entry name" value="TRANSMEMBRANE PROTEIN DDB_G0269096-RELATED"/>
    <property type="match status" value="1"/>
</dbReference>
<dbReference type="EMBL" id="CP158375">
    <property type="protein sequence ID" value="XDO95574.1"/>
    <property type="molecule type" value="Genomic_DNA"/>
</dbReference>
<keyword evidence="1" id="KW-1133">Transmembrane helix</keyword>
<organism evidence="3">
    <name type="scientific">Caulobacter sp. 73W</name>
    <dbReference type="NCBI Taxonomy" id="3161137"/>
    <lineage>
        <taxon>Bacteria</taxon>
        <taxon>Pseudomonadati</taxon>
        <taxon>Pseudomonadota</taxon>
        <taxon>Alphaproteobacteria</taxon>
        <taxon>Caulobacterales</taxon>
        <taxon>Caulobacteraceae</taxon>
        <taxon>Caulobacter</taxon>
    </lineage>
</organism>
<dbReference type="SUPFAM" id="SSF54631">
    <property type="entry name" value="CBS-domain pair"/>
    <property type="match status" value="1"/>
</dbReference>
<dbReference type="InterPro" id="IPR007065">
    <property type="entry name" value="HPP"/>
</dbReference>
<feature type="transmembrane region" description="Helical" evidence="1">
    <location>
        <begin position="26"/>
        <end position="45"/>
    </location>
</feature>
<gene>
    <name evidence="3" type="ORF">ABOZ73_12230</name>
</gene>
<dbReference type="RefSeq" id="WP_369058422.1">
    <property type="nucleotide sequence ID" value="NZ_CP158375.1"/>
</dbReference>
<evidence type="ECO:0000259" key="2">
    <source>
        <dbReference type="Pfam" id="PF04982"/>
    </source>
</evidence>
<protein>
    <submittedName>
        <fullName evidence="3">HPP family protein</fullName>
    </submittedName>
</protein>